<organism evidence="1 2">
    <name type="scientific">Lates japonicus</name>
    <name type="common">Japanese lates</name>
    <dbReference type="NCBI Taxonomy" id="270547"/>
    <lineage>
        <taxon>Eukaryota</taxon>
        <taxon>Metazoa</taxon>
        <taxon>Chordata</taxon>
        <taxon>Craniata</taxon>
        <taxon>Vertebrata</taxon>
        <taxon>Euteleostomi</taxon>
        <taxon>Actinopterygii</taxon>
        <taxon>Neopterygii</taxon>
        <taxon>Teleostei</taxon>
        <taxon>Neoteleostei</taxon>
        <taxon>Acanthomorphata</taxon>
        <taxon>Carangaria</taxon>
        <taxon>Carangaria incertae sedis</taxon>
        <taxon>Centropomidae</taxon>
        <taxon>Lates</taxon>
    </lineage>
</organism>
<dbReference type="GO" id="GO:0003677">
    <property type="term" value="F:DNA binding"/>
    <property type="evidence" value="ECO:0007669"/>
    <property type="project" value="UniProtKB-KW"/>
</dbReference>
<reference evidence="1" key="1">
    <citation type="submission" date="2022-08" db="EMBL/GenBank/DDBJ databases">
        <title>Genome sequencing of akame (Lates japonicus).</title>
        <authorList>
            <person name="Hashiguchi Y."/>
            <person name="Takahashi H."/>
        </authorList>
    </citation>
    <scope>NUCLEOTIDE SEQUENCE</scope>
    <source>
        <strain evidence="1">Kochi</strain>
    </source>
</reference>
<keyword evidence="2" id="KW-1185">Reference proteome</keyword>
<dbReference type="AlphaFoldDB" id="A0AAD3NJD6"/>
<keyword evidence="1" id="KW-0238">DNA-binding</keyword>
<proteinExistence type="predicted"/>
<keyword evidence="1" id="KW-0371">Homeobox</keyword>
<dbReference type="EMBL" id="BRZM01001409">
    <property type="protein sequence ID" value="GLD73119.1"/>
    <property type="molecule type" value="Genomic_DNA"/>
</dbReference>
<accession>A0AAD3NJD6</accession>
<protein>
    <submittedName>
        <fullName evidence="1">Homeobox protein MOX-1 isoform X1</fullName>
    </submittedName>
</protein>
<gene>
    <name evidence="1" type="ORF">AKAME5_002444400</name>
</gene>
<dbReference type="Proteomes" id="UP001279410">
    <property type="component" value="Unassembled WGS sequence"/>
</dbReference>
<evidence type="ECO:0000313" key="2">
    <source>
        <dbReference type="Proteomes" id="UP001279410"/>
    </source>
</evidence>
<sequence>MGEKTASQVQDVVVAGSQSSNFLLPKENKSLSIRVPRLTMVGLCSDSGQPNKAFRGPPVQTAPGLRSDGEMVLEAMASGSGGIIHQHEGSQSALGSGCCHKGVMAAGQLNL</sequence>
<evidence type="ECO:0000313" key="1">
    <source>
        <dbReference type="EMBL" id="GLD73119.1"/>
    </source>
</evidence>
<comment type="caution">
    <text evidence="1">The sequence shown here is derived from an EMBL/GenBank/DDBJ whole genome shotgun (WGS) entry which is preliminary data.</text>
</comment>
<name>A0AAD3NJD6_LATJO</name>